<name>A0A1L9VTT3_ASPGL</name>
<dbReference type="RefSeq" id="XP_022404022.1">
    <property type="nucleotide sequence ID" value="XM_022543276.1"/>
</dbReference>
<dbReference type="OrthoDB" id="5308969at2759"/>
<evidence type="ECO:0000313" key="1">
    <source>
        <dbReference type="EMBL" id="OJJ87333.1"/>
    </source>
</evidence>
<proteinExistence type="predicted"/>
<dbReference type="AlphaFoldDB" id="A0A1L9VTT3"/>
<dbReference type="Proteomes" id="UP000184300">
    <property type="component" value="Unassembled WGS sequence"/>
</dbReference>
<gene>
    <name evidence="1" type="ORF">ASPGLDRAFT_23354</name>
</gene>
<accession>A0A1L9VTT3</accession>
<keyword evidence="2" id="KW-1185">Reference proteome</keyword>
<dbReference type="GeneID" id="34459537"/>
<evidence type="ECO:0000313" key="2">
    <source>
        <dbReference type="Proteomes" id="UP000184300"/>
    </source>
</evidence>
<reference evidence="2" key="1">
    <citation type="journal article" date="2017" name="Genome Biol.">
        <title>Comparative genomics reveals high biological diversity and specific adaptations in the industrially and medically important fungal genus Aspergillus.</title>
        <authorList>
            <person name="de Vries R.P."/>
            <person name="Riley R."/>
            <person name="Wiebenga A."/>
            <person name="Aguilar-Osorio G."/>
            <person name="Amillis S."/>
            <person name="Uchima C.A."/>
            <person name="Anderluh G."/>
            <person name="Asadollahi M."/>
            <person name="Askin M."/>
            <person name="Barry K."/>
            <person name="Battaglia E."/>
            <person name="Bayram O."/>
            <person name="Benocci T."/>
            <person name="Braus-Stromeyer S.A."/>
            <person name="Caldana C."/>
            <person name="Canovas D."/>
            <person name="Cerqueira G.C."/>
            <person name="Chen F."/>
            <person name="Chen W."/>
            <person name="Choi C."/>
            <person name="Clum A."/>
            <person name="Dos Santos R.A."/>
            <person name="Damasio A.R."/>
            <person name="Diallinas G."/>
            <person name="Emri T."/>
            <person name="Fekete E."/>
            <person name="Flipphi M."/>
            <person name="Freyberg S."/>
            <person name="Gallo A."/>
            <person name="Gournas C."/>
            <person name="Habgood R."/>
            <person name="Hainaut M."/>
            <person name="Harispe M.L."/>
            <person name="Henrissat B."/>
            <person name="Hilden K.S."/>
            <person name="Hope R."/>
            <person name="Hossain A."/>
            <person name="Karabika E."/>
            <person name="Karaffa L."/>
            <person name="Karanyi Z."/>
            <person name="Krasevec N."/>
            <person name="Kuo A."/>
            <person name="Kusch H."/>
            <person name="LaButti K."/>
            <person name="Lagendijk E.L."/>
            <person name="Lapidus A."/>
            <person name="Levasseur A."/>
            <person name="Lindquist E."/>
            <person name="Lipzen A."/>
            <person name="Logrieco A.F."/>
            <person name="MacCabe A."/>
            <person name="Maekelae M.R."/>
            <person name="Malavazi I."/>
            <person name="Melin P."/>
            <person name="Meyer V."/>
            <person name="Mielnichuk N."/>
            <person name="Miskei M."/>
            <person name="Molnar A.P."/>
            <person name="Mule G."/>
            <person name="Ngan C.Y."/>
            <person name="Orejas M."/>
            <person name="Orosz E."/>
            <person name="Ouedraogo J.P."/>
            <person name="Overkamp K.M."/>
            <person name="Park H.-S."/>
            <person name="Perrone G."/>
            <person name="Piumi F."/>
            <person name="Punt P.J."/>
            <person name="Ram A.F."/>
            <person name="Ramon A."/>
            <person name="Rauscher S."/>
            <person name="Record E."/>
            <person name="Riano-Pachon D.M."/>
            <person name="Robert V."/>
            <person name="Roehrig J."/>
            <person name="Ruller R."/>
            <person name="Salamov A."/>
            <person name="Salih N.S."/>
            <person name="Samson R.A."/>
            <person name="Sandor E."/>
            <person name="Sanguinetti M."/>
            <person name="Schuetze T."/>
            <person name="Sepcic K."/>
            <person name="Shelest E."/>
            <person name="Sherlock G."/>
            <person name="Sophianopoulou V."/>
            <person name="Squina F.M."/>
            <person name="Sun H."/>
            <person name="Susca A."/>
            <person name="Todd R.B."/>
            <person name="Tsang A."/>
            <person name="Unkles S.E."/>
            <person name="van de Wiele N."/>
            <person name="van Rossen-Uffink D."/>
            <person name="Oliveira J.V."/>
            <person name="Vesth T.C."/>
            <person name="Visser J."/>
            <person name="Yu J.-H."/>
            <person name="Zhou M."/>
            <person name="Andersen M.R."/>
            <person name="Archer D.B."/>
            <person name="Baker S.E."/>
            <person name="Benoit I."/>
            <person name="Brakhage A.A."/>
            <person name="Braus G.H."/>
            <person name="Fischer R."/>
            <person name="Frisvad J.C."/>
            <person name="Goldman G.H."/>
            <person name="Houbraken J."/>
            <person name="Oakley B."/>
            <person name="Pocsi I."/>
            <person name="Scazzocchio C."/>
            <person name="Seiboth B."/>
            <person name="vanKuyk P.A."/>
            <person name="Wortman J."/>
            <person name="Dyer P.S."/>
            <person name="Grigoriev I.V."/>
        </authorList>
    </citation>
    <scope>NUCLEOTIDE SEQUENCE [LARGE SCALE GENOMIC DNA]</scope>
    <source>
        <strain evidence="2">CBS 516.65</strain>
    </source>
</reference>
<organism evidence="1 2">
    <name type="scientific">Aspergillus glaucus CBS 516.65</name>
    <dbReference type="NCBI Taxonomy" id="1160497"/>
    <lineage>
        <taxon>Eukaryota</taxon>
        <taxon>Fungi</taxon>
        <taxon>Dikarya</taxon>
        <taxon>Ascomycota</taxon>
        <taxon>Pezizomycotina</taxon>
        <taxon>Eurotiomycetes</taxon>
        <taxon>Eurotiomycetidae</taxon>
        <taxon>Eurotiales</taxon>
        <taxon>Aspergillaceae</taxon>
        <taxon>Aspergillus</taxon>
        <taxon>Aspergillus subgen. Aspergillus</taxon>
    </lineage>
</organism>
<protein>
    <submittedName>
        <fullName evidence="1">Uncharacterized protein</fullName>
    </submittedName>
</protein>
<dbReference type="VEuPathDB" id="FungiDB:ASPGLDRAFT_23354"/>
<dbReference type="EMBL" id="KV878891">
    <property type="protein sequence ID" value="OJJ87333.1"/>
    <property type="molecule type" value="Genomic_DNA"/>
</dbReference>
<sequence length="136" mass="15432">MAELVGLLQEVECKSYLDRDTKLKDAEVLDDLANTLISEPQSEIIAVDIQRANNKVTLTLATNGTVKKSTVAHARLIWKYLQDFTGVKDSQIYPTKECNLHPQVVEFKRLAYKFSSQRLLRLLAKRRGDTSGFNSF</sequence>